<dbReference type="AlphaFoldDB" id="E4Q7B5"/>
<dbReference type="STRING" id="632292.Calhy_0899"/>
<feature type="transmembrane region" description="Helical" evidence="2">
    <location>
        <begin position="21"/>
        <end position="40"/>
    </location>
</feature>
<dbReference type="HOGENOM" id="CLU_091705_7_3_9"/>
<dbReference type="eggNOG" id="COG2165">
    <property type="taxonomic scope" value="Bacteria"/>
</dbReference>
<evidence type="ECO:0000313" key="3">
    <source>
        <dbReference type="EMBL" id="ADQ06628.1"/>
    </source>
</evidence>
<dbReference type="PANTHER" id="PTHR30093">
    <property type="entry name" value="GENERAL SECRETION PATHWAY PROTEIN G"/>
    <property type="match status" value="1"/>
</dbReference>
<reference evidence="3 4" key="2">
    <citation type="journal article" date="2011" name="J. Bacteriol.">
        <title>Complete genome sequences for the anaerobic, extremely thermophilic plant biomass-degrading bacteria Caldicellulosiruptor hydrothermalis, Caldicellulosiruptor kristjanssonii, Caldicellulosiruptor kronotskyensis, Caldicellulosiruptor owensenis, and Caldicellulosiruptor lactoaceticus.</title>
        <authorList>
            <person name="Blumer-Schuette S.E."/>
            <person name="Ozdemir I."/>
            <person name="Mistry D."/>
            <person name="Lucas S."/>
            <person name="Lapidus A."/>
            <person name="Cheng J.F."/>
            <person name="Goodwin L.A."/>
            <person name="Pitluck S."/>
            <person name="Land M.L."/>
            <person name="Hauser L.J."/>
            <person name="Woyke T."/>
            <person name="Mikhailova N."/>
            <person name="Pati A."/>
            <person name="Kyrpides N.C."/>
            <person name="Ivanova N."/>
            <person name="Detter J.C."/>
            <person name="Walston-Davenport K."/>
            <person name="Han S."/>
            <person name="Adams M.W."/>
            <person name="Kelly R.M."/>
        </authorList>
    </citation>
    <scope>NUCLEOTIDE SEQUENCE [LARGE SCALE GENOMIC DNA]</scope>
    <source>
        <strain evidence="4">DSM 18901 / VKM B-2411 / 108</strain>
    </source>
</reference>
<dbReference type="Gene3D" id="3.30.700.10">
    <property type="entry name" value="Glycoprotein, Type 4 Pilin"/>
    <property type="match status" value="1"/>
</dbReference>
<keyword evidence="2" id="KW-0812">Transmembrane</keyword>
<dbReference type="EMBL" id="CP002219">
    <property type="protein sequence ID" value="ADQ06628.1"/>
    <property type="molecule type" value="Genomic_DNA"/>
</dbReference>
<dbReference type="SUPFAM" id="SSF54523">
    <property type="entry name" value="Pili subunits"/>
    <property type="match status" value="1"/>
</dbReference>
<dbReference type="KEGG" id="chd:Calhy_0899"/>
<keyword evidence="4" id="KW-1185">Reference proteome</keyword>
<dbReference type="Proteomes" id="UP000006890">
    <property type="component" value="Chromosome"/>
</dbReference>
<keyword evidence="1" id="KW-0488">Methylation</keyword>
<dbReference type="RefSeq" id="WP_013402823.1">
    <property type="nucleotide sequence ID" value="NC_014652.1"/>
</dbReference>
<dbReference type="InterPro" id="IPR045584">
    <property type="entry name" value="Pilin-like"/>
</dbReference>
<reference key="1">
    <citation type="submission" date="2010-09" db="EMBL/GenBank/DDBJ databases">
        <title>Complete sequence of Caldicellulosiruptor hydrothermalis 108.</title>
        <authorList>
            <consortium name="US DOE Joint Genome Institute"/>
            <person name="Lucas S."/>
            <person name="Copeland A."/>
            <person name="Lapidus A."/>
            <person name="Cheng J.-F."/>
            <person name="Bruce D."/>
            <person name="Goodwin L."/>
            <person name="Pitluck S."/>
            <person name="Davenport K."/>
            <person name="Detter J.C."/>
            <person name="Han C."/>
            <person name="Tapia R."/>
            <person name="Land M."/>
            <person name="Hauser L."/>
            <person name="Chang Y.-J."/>
            <person name="Jeffries C."/>
            <person name="Kyrpides N."/>
            <person name="Ivanova N."/>
            <person name="Mikhailova N."/>
            <person name="Blumer-Schuette S.E."/>
            <person name="Kelly R.M."/>
            <person name="Woyke T."/>
        </authorList>
    </citation>
    <scope>NUCLEOTIDE SEQUENCE</scope>
    <source>
        <strain>108</strain>
    </source>
</reference>
<dbReference type="InterPro" id="IPR012902">
    <property type="entry name" value="N_methyl_site"/>
</dbReference>
<dbReference type="PROSITE" id="PS00409">
    <property type="entry name" value="PROKAR_NTER_METHYL"/>
    <property type="match status" value="1"/>
</dbReference>
<evidence type="ECO:0000256" key="1">
    <source>
        <dbReference type="ARBA" id="ARBA00022481"/>
    </source>
</evidence>
<keyword evidence="2" id="KW-1133">Transmembrane helix</keyword>
<sequence length="146" mass="16281">MLRWFIKKINGKNEGFTLIEMIVVVAIIAILVGIAVPQAVKQINRAKISADLANARNIAMAIQQYVADGGDASKLSTNWKSIEEDTFIVPYLSGGVPKPKYSSDYKGFCYKYQNETVHVGVYKDSSSLTDDKVDEIYPNPEQPYNQ</sequence>
<organism evidence="3 4">
    <name type="scientific">Caldicellulosiruptor hydrothermalis (strain DSM 18901 / VKM B-2411 / 108)</name>
    <dbReference type="NCBI Taxonomy" id="632292"/>
    <lineage>
        <taxon>Bacteria</taxon>
        <taxon>Bacillati</taxon>
        <taxon>Bacillota</taxon>
        <taxon>Bacillota incertae sedis</taxon>
        <taxon>Caldicellulosiruptorales</taxon>
        <taxon>Caldicellulosiruptoraceae</taxon>
        <taxon>Caldicellulosiruptor</taxon>
    </lineage>
</organism>
<accession>E4Q7B5</accession>
<proteinExistence type="predicted"/>
<keyword evidence="2" id="KW-0472">Membrane</keyword>
<evidence type="ECO:0000313" key="4">
    <source>
        <dbReference type="Proteomes" id="UP000006890"/>
    </source>
</evidence>
<dbReference type="NCBIfam" id="TIGR02532">
    <property type="entry name" value="IV_pilin_GFxxxE"/>
    <property type="match status" value="1"/>
</dbReference>
<gene>
    <name evidence="3" type="ordered locus">Calhy_0899</name>
</gene>
<evidence type="ECO:0000256" key="2">
    <source>
        <dbReference type="SAM" id="Phobius"/>
    </source>
</evidence>
<protein>
    <submittedName>
        <fullName evidence="3">Uncharacterized protein</fullName>
    </submittedName>
</protein>
<dbReference type="PANTHER" id="PTHR30093:SF34">
    <property type="entry name" value="PREPILIN PEPTIDASE-DEPENDENT PROTEIN D"/>
    <property type="match status" value="1"/>
</dbReference>
<dbReference type="Pfam" id="PF07963">
    <property type="entry name" value="N_methyl"/>
    <property type="match status" value="1"/>
</dbReference>
<name>E4Q7B5_CALH1</name>
<dbReference type="OrthoDB" id="1716321at2"/>